<dbReference type="EMBL" id="SSTE01019907">
    <property type="protein sequence ID" value="KAA0035431.1"/>
    <property type="molecule type" value="Genomic_DNA"/>
</dbReference>
<dbReference type="EMBL" id="SSTD01003772">
    <property type="protein sequence ID" value="TYK25720.1"/>
    <property type="molecule type" value="Genomic_DNA"/>
</dbReference>
<dbReference type="Proteomes" id="UP000321393">
    <property type="component" value="Unassembled WGS sequence"/>
</dbReference>
<dbReference type="Proteomes" id="UP000321947">
    <property type="component" value="Unassembled WGS sequence"/>
</dbReference>
<dbReference type="AlphaFoldDB" id="A0A5D3DR13"/>
<comment type="caution">
    <text evidence="2">The sequence shown here is derived from an EMBL/GenBank/DDBJ whole genome shotgun (WGS) entry which is preliminary data.</text>
</comment>
<proteinExistence type="predicted"/>
<dbReference type="OrthoDB" id="1744977at2759"/>
<sequence>MNMDNILEAKIKVRYNYNGFIPSAIRIKDKDGHFFMVHTVIICLVKWLAERDVKIHGSFRRQVAINFNNFNPKAKQFNFTGDLAIPISEFKIPRNRALMTELTNEEDPTIAPRKFMTGIFYNQAKRNPRG</sequence>
<evidence type="ECO:0000313" key="1">
    <source>
        <dbReference type="EMBL" id="KAA0035431.1"/>
    </source>
</evidence>
<organism evidence="2 4">
    <name type="scientific">Cucumis melo var. makuwa</name>
    <name type="common">Oriental melon</name>
    <dbReference type="NCBI Taxonomy" id="1194695"/>
    <lineage>
        <taxon>Eukaryota</taxon>
        <taxon>Viridiplantae</taxon>
        <taxon>Streptophyta</taxon>
        <taxon>Embryophyta</taxon>
        <taxon>Tracheophyta</taxon>
        <taxon>Spermatophyta</taxon>
        <taxon>Magnoliopsida</taxon>
        <taxon>eudicotyledons</taxon>
        <taxon>Gunneridae</taxon>
        <taxon>Pentapetalae</taxon>
        <taxon>rosids</taxon>
        <taxon>fabids</taxon>
        <taxon>Cucurbitales</taxon>
        <taxon>Cucurbitaceae</taxon>
        <taxon>Benincaseae</taxon>
        <taxon>Cucumis</taxon>
    </lineage>
</organism>
<protein>
    <submittedName>
        <fullName evidence="2">Uncharacterized protein</fullName>
    </submittedName>
</protein>
<evidence type="ECO:0000313" key="3">
    <source>
        <dbReference type="Proteomes" id="UP000321393"/>
    </source>
</evidence>
<gene>
    <name evidence="2" type="ORF">E5676_scaffold862G00100</name>
    <name evidence="1" type="ORF">E6C27_scaffold285G00510</name>
</gene>
<accession>A0A5D3DR13</accession>
<evidence type="ECO:0000313" key="4">
    <source>
        <dbReference type="Proteomes" id="UP000321947"/>
    </source>
</evidence>
<evidence type="ECO:0000313" key="2">
    <source>
        <dbReference type="EMBL" id="TYK25720.1"/>
    </source>
</evidence>
<reference evidence="3 4" key="1">
    <citation type="submission" date="2019-08" db="EMBL/GenBank/DDBJ databases">
        <title>Draft genome sequences of two oriental melons (Cucumis melo L. var makuwa).</title>
        <authorList>
            <person name="Kwon S.-Y."/>
        </authorList>
    </citation>
    <scope>NUCLEOTIDE SEQUENCE [LARGE SCALE GENOMIC DNA]</scope>
    <source>
        <strain evidence="4">cv. Chang Bougi</strain>
        <strain evidence="3">cv. SW 3</strain>
        <tissue evidence="2">Leaf</tissue>
    </source>
</reference>
<name>A0A5D3DR13_CUCMM</name>